<comment type="caution">
    <text evidence="1">The sequence shown here is derived from an EMBL/GenBank/DDBJ whole genome shotgun (WGS) entry which is preliminary data.</text>
</comment>
<dbReference type="InterPro" id="IPR036452">
    <property type="entry name" value="Ribo_hydro-like"/>
</dbReference>
<protein>
    <submittedName>
        <fullName evidence="1">Uncharacterized protein</fullName>
    </submittedName>
</protein>
<dbReference type="HOGENOM" id="CLU_108857_0_0_9"/>
<dbReference type="Gene3D" id="3.90.245.10">
    <property type="entry name" value="Ribonucleoside hydrolase-like"/>
    <property type="match status" value="1"/>
</dbReference>
<reference evidence="1 2" key="1">
    <citation type="journal article" date="2014" name="Genome Announc.">
        <title>Draft genome sequences of the altered schaedler flora, a defined bacterial community from gnotobiotic mice.</title>
        <authorList>
            <person name="Wannemuehler M.J."/>
            <person name="Overstreet A.M."/>
            <person name="Ward D.V."/>
            <person name="Phillips G.J."/>
        </authorList>
    </citation>
    <scope>NUCLEOTIDE SEQUENCE [LARGE SCALE GENOMIC DNA]</scope>
    <source>
        <strain evidence="1 2">ASF492</strain>
    </source>
</reference>
<dbReference type="OrthoDB" id="2080717at2"/>
<dbReference type="PATRIC" id="fig|1235802.3.peg.4945"/>
<dbReference type="SUPFAM" id="SSF53590">
    <property type="entry name" value="Nucleoside hydrolase"/>
    <property type="match status" value="1"/>
</dbReference>
<accession>N2A4V1</accession>
<dbReference type="AlphaFoldDB" id="N2A4V1"/>
<sequence length="221" mass="24908">MIAAEYLYDKGVLQEVVCDPLPKTSEGKNRKEQLEKLGIKVSNKMPPIAKYVFVGGALTELARYLINHKIDCLVMNGGFVGSNIVKNPLDKFKDKQVIRTFNFNCDVVAADSVLKSKNIENVILIGKNVCHSEKNTLLGVWSDEKRLLEKYHSKPGKRQHDILACREGLIMLGMLDEESYLNYKIVHPYNTGIKGNMTEWGSTFGKSPYRSVLAATGWRKK</sequence>
<dbReference type="GO" id="GO:0016799">
    <property type="term" value="F:hydrolase activity, hydrolyzing N-glycosyl compounds"/>
    <property type="evidence" value="ECO:0007669"/>
    <property type="project" value="InterPro"/>
</dbReference>
<dbReference type="EMBL" id="AQFT01000136">
    <property type="protein sequence ID" value="EMZ21110.1"/>
    <property type="molecule type" value="Genomic_DNA"/>
</dbReference>
<gene>
    <name evidence="1" type="ORF">C823_04683</name>
</gene>
<organism evidence="1 2">
    <name type="scientific">Eubacterium plexicaudatum ASF492</name>
    <dbReference type="NCBI Taxonomy" id="1235802"/>
    <lineage>
        <taxon>Bacteria</taxon>
        <taxon>Bacillati</taxon>
        <taxon>Bacillota</taxon>
        <taxon>Clostridia</taxon>
        <taxon>Eubacteriales</taxon>
        <taxon>Eubacteriaceae</taxon>
        <taxon>Eubacterium</taxon>
    </lineage>
</organism>
<proteinExistence type="predicted"/>
<dbReference type="STRING" id="1235802.C823_04683"/>
<evidence type="ECO:0000313" key="2">
    <source>
        <dbReference type="Proteomes" id="UP000012589"/>
    </source>
</evidence>
<name>N2A4V1_9FIRM</name>
<keyword evidence="2" id="KW-1185">Reference proteome</keyword>
<dbReference type="Proteomes" id="UP000012589">
    <property type="component" value="Unassembled WGS sequence"/>
</dbReference>
<evidence type="ECO:0000313" key="1">
    <source>
        <dbReference type="EMBL" id="EMZ21110.1"/>
    </source>
</evidence>